<reference evidence="2" key="1">
    <citation type="journal article" date="2019" name="Plant Biotechnol. J.">
        <title>Genome sequencing of the Australian wild diploid species Gossypium australe highlights disease resistance and delayed gland morphogenesis.</title>
        <authorList>
            <person name="Cai Y."/>
            <person name="Cai X."/>
            <person name="Wang Q."/>
            <person name="Wang P."/>
            <person name="Zhang Y."/>
            <person name="Cai C."/>
            <person name="Xu Y."/>
            <person name="Wang K."/>
            <person name="Zhou Z."/>
            <person name="Wang C."/>
            <person name="Geng S."/>
            <person name="Li B."/>
            <person name="Dong Q."/>
            <person name="Hou Y."/>
            <person name="Wang H."/>
            <person name="Ai P."/>
            <person name="Liu Z."/>
            <person name="Yi F."/>
            <person name="Sun M."/>
            <person name="An G."/>
            <person name="Cheng J."/>
            <person name="Zhang Y."/>
            <person name="Shi Q."/>
            <person name="Xie Y."/>
            <person name="Shi X."/>
            <person name="Chang Y."/>
            <person name="Huang F."/>
            <person name="Chen Y."/>
            <person name="Hong S."/>
            <person name="Mi L."/>
            <person name="Sun Q."/>
            <person name="Zhang L."/>
            <person name="Zhou B."/>
            <person name="Peng R."/>
            <person name="Zhang X."/>
            <person name="Liu F."/>
        </authorList>
    </citation>
    <scope>NUCLEOTIDE SEQUENCE [LARGE SCALE GENOMIC DNA]</scope>
    <source>
        <strain evidence="2">cv. PA1801</strain>
    </source>
</reference>
<evidence type="ECO:0000313" key="1">
    <source>
        <dbReference type="EMBL" id="KAA3486810.1"/>
    </source>
</evidence>
<name>A0A5B6WY44_9ROSI</name>
<dbReference type="OrthoDB" id="1002398at2759"/>
<dbReference type="EMBL" id="SMMG02000001">
    <property type="protein sequence ID" value="KAA3486810.1"/>
    <property type="molecule type" value="Genomic_DNA"/>
</dbReference>
<gene>
    <name evidence="1" type="ORF">EPI10_030683</name>
</gene>
<evidence type="ECO:0000313" key="2">
    <source>
        <dbReference type="Proteomes" id="UP000325315"/>
    </source>
</evidence>
<proteinExistence type="predicted"/>
<keyword evidence="2" id="KW-1185">Reference proteome</keyword>
<comment type="caution">
    <text evidence="1">The sequence shown here is derived from an EMBL/GenBank/DDBJ whole genome shotgun (WGS) entry which is preliminary data.</text>
</comment>
<sequence length="177" mass="20486">MTEDPNKDLKWFLQLCDTFKYNRVTNNAIHLQLFPFSLIDNAFSWLDSQAPESITTWDELMEGESFQEDLEMFYNGLDARVRSGQDEAAGGELMNRTYKDVYEIIKNTKIAPVKAIQEDDKYQQLVDRLNHIESANNTLSMYGGDKPLFHYINNPVEDMNYIENRGGNPYSNTYNSG</sequence>
<organism evidence="1 2">
    <name type="scientific">Gossypium australe</name>
    <dbReference type="NCBI Taxonomy" id="47621"/>
    <lineage>
        <taxon>Eukaryota</taxon>
        <taxon>Viridiplantae</taxon>
        <taxon>Streptophyta</taxon>
        <taxon>Embryophyta</taxon>
        <taxon>Tracheophyta</taxon>
        <taxon>Spermatophyta</taxon>
        <taxon>Magnoliopsida</taxon>
        <taxon>eudicotyledons</taxon>
        <taxon>Gunneridae</taxon>
        <taxon>Pentapetalae</taxon>
        <taxon>rosids</taxon>
        <taxon>malvids</taxon>
        <taxon>Malvales</taxon>
        <taxon>Malvaceae</taxon>
        <taxon>Malvoideae</taxon>
        <taxon>Gossypium</taxon>
    </lineage>
</organism>
<accession>A0A5B6WY44</accession>
<dbReference type="Proteomes" id="UP000325315">
    <property type="component" value="Unassembled WGS sequence"/>
</dbReference>
<dbReference type="AlphaFoldDB" id="A0A5B6WY44"/>
<protein>
    <submittedName>
        <fullName evidence="1">Myb-like protein D</fullName>
    </submittedName>
</protein>